<evidence type="ECO:0000313" key="1">
    <source>
        <dbReference type="EMBL" id="KAI8571773.1"/>
    </source>
</evidence>
<proteinExistence type="predicted"/>
<accession>A0ACC0Q175</accession>
<organism evidence="1 2">
    <name type="scientific">Rhododendron molle</name>
    <name type="common">Chinese azalea</name>
    <name type="synonym">Azalea mollis</name>
    <dbReference type="NCBI Taxonomy" id="49168"/>
    <lineage>
        <taxon>Eukaryota</taxon>
        <taxon>Viridiplantae</taxon>
        <taxon>Streptophyta</taxon>
        <taxon>Embryophyta</taxon>
        <taxon>Tracheophyta</taxon>
        <taxon>Spermatophyta</taxon>
        <taxon>Magnoliopsida</taxon>
        <taxon>eudicotyledons</taxon>
        <taxon>Gunneridae</taxon>
        <taxon>Pentapetalae</taxon>
        <taxon>asterids</taxon>
        <taxon>Ericales</taxon>
        <taxon>Ericaceae</taxon>
        <taxon>Ericoideae</taxon>
        <taxon>Rhodoreae</taxon>
        <taxon>Rhododendron</taxon>
    </lineage>
</organism>
<name>A0ACC0Q175_RHOML</name>
<keyword evidence="2" id="KW-1185">Reference proteome</keyword>
<comment type="caution">
    <text evidence="1">The sequence shown here is derived from an EMBL/GenBank/DDBJ whole genome shotgun (WGS) entry which is preliminary data.</text>
</comment>
<gene>
    <name evidence="1" type="ORF">RHMOL_Rhmol01G0144900</name>
</gene>
<dbReference type="EMBL" id="CM046388">
    <property type="protein sequence ID" value="KAI8571773.1"/>
    <property type="molecule type" value="Genomic_DNA"/>
</dbReference>
<reference evidence="1" key="1">
    <citation type="submission" date="2022-02" db="EMBL/GenBank/DDBJ databases">
        <title>Plant Genome Project.</title>
        <authorList>
            <person name="Zhang R.-G."/>
        </authorList>
    </citation>
    <scope>NUCLEOTIDE SEQUENCE</scope>
    <source>
        <strain evidence="1">AT1</strain>
    </source>
</reference>
<evidence type="ECO:0000313" key="2">
    <source>
        <dbReference type="Proteomes" id="UP001062846"/>
    </source>
</evidence>
<sequence>MVLCSEVHNTVLCTSEPSDHASNGSNLILATNNRESFITEMRSDPSDVRSDGSEVRNMVVAASVTSSVTWPNVVTPALVLS</sequence>
<protein>
    <submittedName>
        <fullName evidence="1">Uncharacterized protein</fullName>
    </submittedName>
</protein>
<dbReference type="Proteomes" id="UP001062846">
    <property type="component" value="Chromosome 1"/>
</dbReference>